<dbReference type="PROSITE" id="PS51892">
    <property type="entry name" value="SUBTILASE"/>
    <property type="match status" value="1"/>
</dbReference>
<evidence type="ECO:0000256" key="1">
    <source>
        <dbReference type="ARBA" id="ARBA00011073"/>
    </source>
</evidence>
<sequence length="401" mass="43085">MPSATDDADGVAQAIQNAATKAGEHNHLLNTIATQMNREQEPYIKFHYTQLAPFFSTMASDQMVTGRDLHGKKHAFHMEDHGLFITGIIRDLAPEANIEHIRILNDFGVGDCSTLIYALESIHGRMSEIDPATGKQGDLYQRPVVINLSLVTTPADEELVRYWFQDSNNGYNPLDHLRAADDIKLLRAPLHRIIQELAANGAVIVGAAGNDSFTPYIPTRIGPRYPAAFPEVISVAAVDKNGDMASYSNYPQVPSQHNGIATYGGNLPRVSDIKQDNVDAVIGVYSVATYPALEAKNPVLPDVPAPNNNGWAYWSGTSFAAPIISAVAARVLETLQGVPARHVASEVQWALTTTAGQQTVLGTALETQPGFAVSMLKAEQCQLTKAQPAGAAPAVAGVAKE</sequence>
<dbReference type="PANTHER" id="PTHR43806:SF11">
    <property type="entry name" value="CEREVISIN-RELATED"/>
    <property type="match status" value="1"/>
</dbReference>
<accession>A0A8J3IS81</accession>
<dbReference type="SUPFAM" id="SSF52743">
    <property type="entry name" value="Subtilisin-like"/>
    <property type="match status" value="1"/>
</dbReference>
<evidence type="ECO:0000313" key="8">
    <source>
        <dbReference type="Proteomes" id="UP000597444"/>
    </source>
</evidence>
<evidence type="ECO:0000256" key="3">
    <source>
        <dbReference type="ARBA" id="ARBA00022801"/>
    </source>
</evidence>
<comment type="caution">
    <text evidence="7">The sequence shown here is derived from an EMBL/GenBank/DDBJ whole genome shotgun (WGS) entry which is preliminary data.</text>
</comment>
<comment type="caution">
    <text evidence="5">Lacks conserved residue(s) required for the propagation of feature annotation.</text>
</comment>
<keyword evidence="8" id="KW-1185">Reference proteome</keyword>
<dbReference type="InterPro" id="IPR000209">
    <property type="entry name" value="Peptidase_S8/S53_dom"/>
</dbReference>
<gene>
    <name evidence="7" type="ORF">KSF_044040</name>
</gene>
<feature type="domain" description="Peptidase S8/S53" evidence="6">
    <location>
        <begin position="123"/>
        <end position="357"/>
    </location>
</feature>
<dbReference type="GO" id="GO:0006508">
    <property type="term" value="P:proteolysis"/>
    <property type="evidence" value="ECO:0007669"/>
    <property type="project" value="UniProtKB-KW"/>
</dbReference>
<dbReference type="GO" id="GO:0004252">
    <property type="term" value="F:serine-type endopeptidase activity"/>
    <property type="evidence" value="ECO:0007669"/>
    <property type="project" value="InterPro"/>
</dbReference>
<dbReference type="Gene3D" id="3.40.50.200">
    <property type="entry name" value="Peptidase S8/S53 domain"/>
    <property type="match status" value="1"/>
</dbReference>
<dbReference type="PROSITE" id="PS00138">
    <property type="entry name" value="SUBTILASE_SER"/>
    <property type="match status" value="1"/>
</dbReference>
<reference evidence="7" key="1">
    <citation type="submission" date="2020-10" db="EMBL/GenBank/DDBJ databases">
        <title>Taxonomic study of unclassified bacteria belonging to the class Ktedonobacteria.</title>
        <authorList>
            <person name="Yabe S."/>
            <person name="Wang C.M."/>
            <person name="Zheng Y."/>
            <person name="Sakai Y."/>
            <person name="Cavaletti L."/>
            <person name="Monciardini P."/>
            <person name="Donadio S."/>
        </authorList>
    </citation>
    <scope>NUCLEOTIDE SEQUENCE</scope>
    <source>
        <strain evidence="7">ID150040</strain>
    </source>
</reference>
<dbReference type="AlphaFoldDB" id="A0A8J3IS81"/>
<dbReference type="InterPro" id="IPR023828">
    <property type="entry name" value="Peptidase_S8_Ser-AS"/>
</dbReference>
<evidence type="ECO:0000259" key="6">
    <source>
        <dbReference type="Pfam" id="PF00082"/>
    </source>
</evidence>
<dbReference type="Pfam" id="PF00082">
    <property type="entry name" value="Peptidase_S8"/>
    <property type="match status" value="1"/>
</dbReference>
<dbReference type="PANTHER" id="PTHR43806">
    <property type="entry name" value="PEPTIDASE S8"/>
    <property type="match status" value="1"/>
</dbReference>
<name>A0A8J3IS81_9CHLR</name>
<keyword evidence="4" id="KW-0720">Serine protease</keyword>
<protein>
    <recommendedName>
        <fullName evidence="6">Peptidase S8/S53 domain-containing protein</fullName>
    </recommendedName>
</protein>
<evidence type="ECO:0000256" key="4">
    <source>
        <dbReference type="ARBA" id="ARBA00022825"/>
    </source>
</evidence>
<dbReference type="InterPro" id="IPR050131">
    <property type="entry name" value="Peptidase_S8_subtilisin-like"/>
</dbReference>
<proteinExistence type="inferred from homology"/>
<evidence type="ECO:0000256" key="2">
    <source>
        <dbReference type="ARBA" id="ARBA00022670"/>
    </source>
</evidence>
<keyword evidence="2" id="KW-0645">Protease</keyword>
<organism evidence="7 8">
    <name type="scientific">Reticulibacter mediterranei</name>
    <dbReference type="NCBI Taxonomy" id="2778369"/>
    <lineage>
        <taxon>Bacteria</taxon>
        <taxon>Bacillati</taxon>
        <taxon>Chloroflexota</taxon>
        <taxon>Ktedonobacteria</taxon>
        <taxon>Ktedonobacterales</taxon>
        <taxon>Reticulibacteraceae</taxon>
        <taxon>Reticulibacter</taxon>
    </lineage>
</organism>
<dbReference type="Proteomes" id="UP000597444">
    <property type="component" value="Unassembled WGS sequence"/>
</dbReference>
<evidence type="ECO:0000313" key="7">
    <source>
        <dbReference type="EMBL" id="GHO94356.1"/>
    </source>
</evidence>
<comment type="similarity">
    <text evidence="1 5">Belongs to the peptidase S8 family.</text>
</comment>
<dbReference type="EMBL" id="BNJK01000001">
    <property type="protein sequence ID" value="GHO94356.1"/>
    <property type="molecule type" value="Genomic_DNA"/>
</dbReference>
<dbReference type="InterPro" id="IPR036852">
    <property type="entry name" value="Peptidase_S8/S53_dom_sf"/>
</dbReference>
<keyword evidence="3" id="KW-0378">Hydrolase</keyword>
<evidence type="ECO:0000256" key="5">
    <source>
        <dbReference type="PROSITE-ProRule" id="PRU01240"/>
    </source>
</evidence>